<dbReference type="Proteomes" id="UP000002494">
    <property type="component" value="Chromosome 1"/>
</dbReference>
<reference evidence="9" key="2">
    <citation type="submission" date="2025-08" db="UniProtKB">
        <authorList>
            <consortium name="Ensembl"/>
        </authorList>
    </citation>
    <scope>IDENTIFICATION</scope>
    <source>
        <strain evidence="9">Brown Norway</strain>
    </source>
</reference>
<keyword evidence="5 6" id="KW-0788">Thiol protease</keyword>
<evidence type="ECO:0000256" key="1">
    <source>
        <dbReference type="ARBA" id="ARBA00000707"/>
    </source>
</evidence>
<dbReference type="SUPFAM" id="SSF54001">
    <property type="entry name" value="Cysteine proteinases"/>
    <property type="match status" value="1"/>
</dbReference>
<dbReference type="PROSITE" id="PS00973">
    <property type="entry name" value="USP_2"/>
    <property type="match status" value="1"/>
</dbReference>
<feature type="region of interest" description="Disordered" evidence="7">
    <location>
        <begin position="406"/>
        <end position="543"/>
    </location>
</feature>
<feature type="compositionally biased region" description="Polar residues" evidence="7">
    <location>
        <begin position="506"/>
        <end position="517"/>
    </location>
</feature>
<comment type="similarity">
    <text evidence="6">Belongs to the peptidase C19 family.</text>
</comment>
<dbReference type="PANTHER" id="PTHR24006:SF651">
    <property type="entry name" value="INACTIVE UBIQUITIN CARBOXYL-TERMINAL HYDROLASE 17-LIKE PROTEIN 4-RELATED"/>
    <property type="match status" value="1"/>
</dbReference>
<dbReference type="EC" id="3.4.19.12" evidence="6"/>
<sequence>MFETRITFTRNWGILSRRDFLEGKTSFCSSRLFEEDHRNMVTAPTFTEEDPAMSPPATPELHQDEAQVLEELSAKGKPSLSLQRLQRPGSGLQNIGNSCYLNAVLQCLTHTPPLADYMLSQEHSQRCCYPEGCNMCAMEAHVTQSLLHSHSGGVMKPSEILTSTFHKHRQEDAHEFLMFTLNTMHESCLRGCKQSETTSKDSSLIYDIFGGQMRSQIKCHHCQGTLDSYDPFLNLFLDICSAQSVKQALEDLVKVEELQGDNAYYCGRCREKMPASKTTKVQTASKVLLLVLNRSYDFGGDKLNRVVSYPEYLDLQPYLSQPTAGPLPYALYAVLVHDGVTCSSGHYFCYVKASHGKWYKMDDSKVTRCDVSSVLSEPAYLLFYVQQTDLEKVNVDVSVGRVHGVLHPESQQKKTRKKKHKRSSCTEAVHMPRENRENTATKETSLGEGKVLQEQNHQKAGQNLKTTKVNLSANGTVIHQPRYTANWGRNAPDKDNQPGHNADRLLTTQGSMNTGQLCGQGGRQRSKKKKNKIKQGQRPLLVY</sequence>
<keyword evidence="10" id="KW-1185">Reference proteome</keyword>
<keyword evidence="2 6" id="KW-0645">Protease</keyword>
<feature type="compositionally biased region" description="Basic residues" evidence="7">
    <location>
        <begin position="413"/>
        <end position="423"/>
    </location>
</feature>
<comment type="catalytic activity">
    <reaction evidence="1 6">
        <text>Thiol-dependent hydrolysis of ester, thioester, amide, peptide and isopeptide bonds formed by the C-terminal Gly of ubiquitin (a 76-residue protein attached to proteins as an intracellular targeting signal).</text>
        <dbReference type="EC" id="3.4.19.12"/>
    </reaction>
</comment>
<reference evidence="9" key="1">
    <citation type="submission" date="2024-01" db="EMBL/GenBank/DDBJ databases">
        <title>GRCr8: a new rat reference genome assembly contstructed from accurate long reads and long range scaffolding.</title>
        <authorList>
            <person name="Doris P.A."/>
            <person name="Kalbfleisch T."/>
            <person name="Li K."/>
            <person name="Howe K."/>
            <person name="Wood J."/>
        </authorList>
    </citation>
    <scope>NUCLEOTIDE SEQUENCE [LARGE SCALE GENOMIC DNA]</scope>
    <source>
        <strain evidence="9">Brown Norway</strain>
    </source>
</reference>
<evidence type="ECO:0000256" key="7">
    <source>
        <dbReference type="SAM" id="MobiDB-lite"/>
    </source>
</evidence>
<comment type="function">
    <text evidence="6">Deubiquitinating enzyme that removes conjugated ubiquitin from specific proteins to regulate different cellular processes.</text>
</comment>
<evidence type="ECO:0000313" key="10">
    <source>
        <dbReference type="Proteomes" id="UP000002494"/>
    </source>
</evidence>
<name>A0ABK0L8V7_RAT</name>
<dbReference type="GeneTree" id="ENSGT00940000162665"/>
<evidence type="ECO:0000256" key="2">
    <source>
        <dbReference type="ARBA" id="ARBA00022670"/>
    </source>
</evidence>
<dbReference type="CDD" id="cd02661">
    <property type="entry name" value="Peptidase_C19E"/>
    <property type="match status" value="1"/>
</dbReference>
<proteinExistence type="inferred from homology"/>
<feature type="compositionally biased region" description="Basic and acidic residues" evidence="7">
    <location>
        <begin position="491"/>
        <end position="503"/>
    </location>
</feature>
<evidence type="ECO:0000256" key="3">
    <source>
        <dbReference type="ARBA" id="ARBA00022786"/>
    </source>
</evidence>
<dbReference type="Pfam" id="PF00443">
    <property type="entry name" value="UCH"/>
    <property type="match status" value="1"/>
</dbReference>
<protein>
    <recommendedName>
        <fullName evidence="6">Ubiquitin carboxyl-terminal hydrolase</fullName>
        <ecNumber evidence="6">3.4.19.12</ecNumber>
    </recommendedName>
</protein>
<evidence type="ECO:0000259" key="8">
    <source>
        <dbReference type="PROSITE" id="PS50235"/>
    </source>
</evidence>
<evidence type="ECO:0000256" key="6">
    <source>
        <dbReference type="RuleBase" id="RU366025"/>
    </source>
</evidence>
<feature type="domain" description="USP" evidence="8">
    <location>
        <begin position="90"/>
        <end position="387"/>
    </location>
</feature>
<organism evidence="9 10">
    <name type="scientific">Rattus norvegicus</name>
    <name type="common">Rat</name>
    <dbReference type="NCBI Taxonomy" id="10116"/>
    <lineage>
        <taxon>Eukaryota</taxon>
        <taxon>Metazoa</taxon>
        <taxon>Chordata</taxon>
        <taxon>Craniata</taxon>
        <taxon>Vertebrata</taxon>
        <taxon>Euteleostomi</taxon>
        <taxon>Mammalia</taxon>
        <taxon>Eutheria</taxon>
        <taxon>Euarchontoglires</taxon>
        <taxon>Glires</taxon>
        <taxon>Rodentia</taxon>
        <taxon>Myomorpha</taxon>
        <taxon>Muroidea</taxon>
        <taxon>Muridae</taxon>
        <taxon>Murinae</taxon>
        <taxon>Rattus</taxon>
    </lineage>
</organism>
<dbReference type="InterPro" id="IPR018200">
    <property type="entry name" value="USP_CS"/>
</dbReference>
<feature type="compositionally biased region" description="Basic residues" evidence="7">
    <location>
        <begin position="524"/>
        <end position="535"/>
    </location>
</feature>
<dbReference type="InterPro" id="IPR001394">
    <property type="entry name" value="Peptidase_C19_UCH"/>
</dbReference>
<dbReference type="InterPro" id="IPR028889">
    <property type="entry name" value="USP"/>
</dbReference>
<evidence type="ECO:0000256" key="5">
    <source>
        <dbReference type="ARBA" id="ARBA00022807"/>
    </source>
</evidence>
<dbReference type="InterPro" id="IPR038765">
    <property type="entry name" value="Papain-like_cys_pep_sf"/>
</dbReference>
<dbReference type="PROSITE" id="PS50235">
    <property type="entry name" value="USP_3"/>
    <property type="match status" value="1"/>
</dbReference>
<dbReference type="Ensembl" id="ENSRNOT00000162940.1">
    <property type="protein sequence ID" value="ENSRNOP00000101605.1"/>
    <property type="gene ID" value="ENSRNOG00000084258.1"/>
</dbReference>
<dbReference type="PANTHER" id="PTHR24006">
    <property type="entry name" value="UBIQUITIN CARBOXYL-TERMINAL HYDROLASE"/>
    <property type="match status" value="1"/>
</dbReference>
<evidence type="ECO:0000313" key="9">
    <source>
        <dbReference type="Ensembl" id="ENSRNOP00000101605.1"/>
    </source>
</evidence>
<dbReference type="PROSITE" id="PS00972">
    <property type="entry name" value="USP_1"/>
    <property type="match status" value="1"/>
</dbReference>
<reference evidence="9" key="3">
    <citation type="submission" date="2025-09" db="UniProtKB">
        <authorList>
            <consortium name="Ensembl"/>
        </authorList>
    </citation>
    <scope>IDENTIFICATION</scope>
    <source>
        <strain evidence="9">Brown Norway</strain>
    </source>
</reference>
<keyword evidence="4 6" id="KW-0378">Hydrolase</keyword>
<dbReference type="InterPro" id="IPR050164">
    <property type="entry name" value="Peptidase_C19"/>
</dbReference>
<feature type="compositionally biased region" description="Polar residues" evidence="7">
    <location>
        <begin position="453"/>
        <end position="477"/>
    </location>
</feature>
<feature type="compositionally biased region" description="Basic and acidic residues" evidence="7">
    <location>
        <begin position="430"/>
        <end position="440"/>
    </location>
</feature>
<evidence type="ECO:0000256" key="4">
    <source>
        <dbReference type="ARBA" id="ARBA00022801"/>
    </source>
</evidence>
<dbReference type="Gene3D" id="3.90.70.10">
    <property type="entry name" value="Cysteine proteinases"/>
    <property type="match status" value="1"/>
</dbReference>
<accession>A0ABK0L8V7</accession>
<keyword evidence="3 6" id="KW-0833">Ubl conjugation pathway</keyword>